<keyword evidence="2" id="KW-1133">Transmembrane helix</keyword>
<dbReference type="InterPro" id="IPR016024">
    <property type="entry name" value="ARM-type_fold"/>
</dbReference>
<feature type="transmembrane region" description="Helical" evidence="2">
    <location>
        <begin position="256"/>
        <end position="279"/>
    </location>
</feature>
<feature type="transmembrane region" description="Helical" evidence="2">
    <location>
        <begin position="169"/>
        <end position="187"/>
    </location>
</feature>
<feature type="domain" description="DUF6535" evidence="3">
    <location>
        <begin position="80"/>
        <end position="249"/>
    </location>
</feature>
<evidence type="ECO:0000256" key="1">
    <source>
        <dbReference type="SAM" id="MobiDB-lite"/>
    </source>
</evidence>
<feature type="transmembrane region" description="Helical" evidence="2">
    <location>
        <begin position="230"/>
        <end position="250"/>
    </location>
</feature>
<keyword evidence="5" id="KW-1185">Reference proteome</keyword>
<dbReference type="InterPro" id="IPR011989">
    <property type="entry name" value="ARM-like"/>
</dbReference>
<accession>A0ABR3JMH7</accession>
<protein>
    <recommendedName>
        <fullName evidence="3">DUF6535 domain-containing protein</fullName>
    </recommendedName>
</protein>
<proteinExistence type="predicted"/>
<organism evidence="4 5">
    <name type="scientific">Hohenbuehelia grisea</name>
    <dbReference type="NCBI Taxonomy" id="104357"/>
    <lineage>
        <taxon>Eukaryota</taxon>
        <taxon>Fungi</taxon>
        <taxon>Dikarya</taxon>
        <taxon>Basidiomycota</taxon>
        <taxon>Agaricomycotina</taxon>
        <taxon>Agaricomycetes</taxon>
        <taxon>Agaricomycetidae</taxon>
        <taxon>Agaricales</taxon>
        <taxon>Pleurotineae</taxon>
        <taxon>Pleurotaceae</taxon>
        <taxon>Hohenbuehelia</taxon>
    </lineage>
</organism>
<comment type="caution">
    <text evidence="4">The sequence shown here is derived from an EMBL/GenBank/DDBJ whole genome shotgun (WGS) entry which is preliminary data.</text>
</comment>
<feature type="compositionally biased region" description="Polar residues" evidence="1">
    <location>
        <begin position="23"/>
        <end position="36"/>
    </location>
</feature>
<dbReference type="Gene3D" id="1.25.10.10">
    <property type="entry name" value="Leucine-rich Repeat Variant"/>
    <property type="match status" value="1"/>
</dbReference>
<evidence type="ECO:0000313" key="5">
    <source>
        <dbReference type="Proteomes" id="UP001556367"/>
    </source>
</evidence>
<name>A0ABR3JMH7_9AGAR</name>
<dbReference type="Pfam" id="PF20153">
    <property type="entry name" value="DUF6535"/>
    <property type="match status" value="1"/>
</dbReference>
<evidence type="ECO:0000259" key="3">
    <source>
        <dbReference type="Pfam" id="PF20153"/>
    </source>
</evidence>
<sequence length="870" mass="97261">MDFGFFASDHASSTGGRRLHTTRFASPDSTTDSHGQSESIRRSSMRSESPSFRPFKRQRTPNFAYTARNDEFSDVHSRVWEVYVEKANKADSMMLDGWNRSIDVLLVFTGLFSAVLTTFIIEAYHLITPDPADMTNELLNQLIAMRNGSVVPPSTAPAVTSRASWVNGLWFASLSCSLSTALLSMLVKQWLQAYVAHESGSTYQRARQRQQRYMNLTAWHVPTIINGLPVLLHASLLLFFIGLILLLWPADLPVTIATWIIIGMVQLFFAISVFMPLLYPGCPYHHPISEYLSRWVESRKTLQPRVLLSPQAPGGVRPDIAREMRFHHLHSSTDDTDDELDAKALAWLLAVTTDSEVRTATLHGIAAFPRQFSGFKTLREAGALRLVEQAFLECFHRDTTVELRWHLVDVDGAETLCRAWLNLTRDTNEQWPIEIVEPLWILQDLKHHPDTAAIASCAIAMSSFDSMHAQWEVISYLGMAASGRISLSQGTQAWLLESIVECIYRWEVPIAVAEETGAKAVPILLHLLRFAEDSPTSELRTAVALALYMLTCEPLNPADYRAETKRSEEYCGLLVRALSSIVAYPERFAVSTALLDMVAHALARLATPILSQTIPFPDALRDVAKPALSKMYTDGRIVPGPLSDQTVADVLHLIFPPTQVPLDRRPAFVTSLLENLEMSSHPDVVNWSIRSLEVLLSQYSPLVSDAFVENDGISAVLRSAKVGVDTGRLQIDSIRTLCAFAQSCASHHVRNRQHSSIQSPAHHFDSIFRSDFFETLAFVLASRRKSAFKQPQSWWLNEVSRYWLPALVQLCHVRPQEPVWPTVVAVIQDFAESNGEMVIGYRDSLASLNTIVMMIQSVPNGQQPGTSSAT</sequence>
<gene>
    <name evidence="4" type="ORF">HGRIS_002801</name>
</gene>
<reference evidence="5" key="1">
    <citation type="submission" date="2024-06" db="EMBL/GenBank/DDBJ databases">
        <title>Multi-omics analyses provide insights into the biosynthesis of the anticancer antibiotic pleurotin in Hohenbuehelia grisea.</title>
        <authorList>
            <person name="Weaver J.A."/>
            <person name="Alberti F."/>
        </authorList>
    </citation>
    <scope>NUCLEOTIDE SEQUENCE [LARGE SCALE GENOMIC DNA]</scope>
    <source>
        <strain evidence="5">T-177</strain>
    </source>
</reference>
<evidence type="ECO:0000313" key="4">
    <source>
        <dbReference type="EMBL" id="KAL0956670.1"/>
    </source>
</evidence>
<keyword evidence="2" id="KW-0812">Transmembrane</keyword>
<dbReference type="SUPFAM" id="SSF48371">
    <property type="entry name" value="ARM repeat"/>
    <property type="match status" value="1"/>
</dbReference>
<dbReference type="Proteomes" id="UP001556367">
    <property type="component" value="Unassembled WGS sequence"/>
</dbReference>
<keyword evidence="2" id="KW-0472">Membrane</keyword>
<evidence type="ECO:0000256" key="2">
    <source>
        <dbReference type="SAM" id="Phobius"/>
    </source>
</evidence>
<dbReference type="EMBL" id="JASNQZ010000006">
    <property type="protein sequence ID" value="KAL0956670.1"/>
    <property type="molecule type" value="Genomic_DNA"/>
</dbReference>
<feature type="transmembrane region" description="Helical" evidence="2">
    <location>
        <begin position="104"/>
        <end position="127"/>
    </location>
</feature>
<dbReference type="InterPro" id="IPR045338">
    <property type="entry name" value="DUF6535"/>
</dbReference>
<feature type="region of interest" description="Disordered" evidence="1">
    <location>
        <begin position="1"/>
        <end position="56"/>
    </location>
</feature>